<sequence>MSPAHIQNCDLHEGDWGKVGSVIFWNYTHDGKERVAKEIIEAIDEEKKSVTFKVIEGDLMELYATLKIIVHVDTSGDDNLVTWTFEYEKKSEDVADPHTLMEFCLKVTKDIEAHHLPKA</sequence>
<dbReference type="EMBL" id="CACSLK010027831">
    <property type="protein sequence ID" value="CAA0831230.1"/>
    <property type="molecule type" value="Genomic_DNA"/>
</dbReference>
<proteinExistence type="predicted"/>
<dbReference type="InterPro" id="IPR000916">
    <property type="entry name" value="Bet_v_I/MLP"/>
</dbReference>
<reference evidence="2" key="1">
    <citation type="submission" date="2019-12" db="EMBL/GenBank/DDBJ databases">
        <authorList>
            <person name="Scholes J."/>
        </authorList>
    </citation>
    <scope>NUCLEOTIDE SEQUENCE</scope>
</reference>
<dbReference type="Pfam" id="PF00407">
    <property type="entry name" value="Bet_v_1"/>
    <property type="match status" value="1"/>
</dbReference>
<dbReference type="Gene3D" id="3.30.530.20">
    <property type="match status" value="1"/>
</dbReference>
<dbReference type="GO" id="GO:0006952">
    <property type="term" value="P:defense response"/>
    <property type="evidence" value="ECO:0007669"/>
    <property type="project" value="InterPro"/>
</dbReference>
<evidence type="ECO:0000259" key="1">
    <source>
        <dbReference type="SMART" id="SM01037"/>
    </source>
</evidence>
<evidence type="ECO:0000313" key="2">
    <source>
        <dbReference type="EMBL" id="CAA0831230.1"/>
    </source>
</evidence>
<keyword evidence="3" id="KW-1185">Reference proteome</keyword>
<gene>
    <name evidence="2" type="ORF">SHERM_26610</name>
</gene>
<name>A0A9N7RKB8_STRHE</name>
<dbReference type="OrthoDB" id="1858121at2759"/>
<dbReference type="Proteomes" id="UP001153555">
    <property type="component" value="Unassembled WGS sequence"/>
</dbReference>
<dbReference type="InterPro" id="IPR051761">
    <property type="entry name" value="MLP-like_ligand-binding"/>
</dbReference>
<accession>A0A9N7RKB8</accession>
<evidence type="ECO:0000313" key="3">
    <source>
        <dbReference type="Proteomes" id="UP001153555"/>
    </source>
</evidence>
<dbReference type="PANTHER" id="PTHR31907">
    <property type="entry name" value="MLP-LIKE PROTEIN 423"/>
    <property type="match status" value="1"/>
</dbReference>
<organism evidence="2 3">
    <name type="scientific">Striga hermonthica</name>
    <name type="common">Purple witchweed</name>
    <name type="synonym">Buchnera hermonthica</name>
    <dbReference type="NCBI Taxonomy" id="68872"/>
    <lineage>
        <taxon>Eukaryota</taxon>
        <taxon>Viridiplantae</taxon>
        <taxon>Streptophyta</taxon>
        <taxon>Embryophyta</taxon>
        <taxon>Tracheophyta</taxon>
        <taxon>Spermatophyta</taxon>
        <taxon>Magnoliopsida</taxon>
        <taxon>eudicotyledons</taxon>
        <taxon>Gunneridae</taxon>
        <taxon>Pentapetalae</taxon>
        <taxon>asterids</taxon>
        <taxon>lamiids</taxon>
        <taxon>Lamiales</taxon>
        <taxon>Orobanchaceae</taxon>
        <taxon>Buchnereae</taxon>
        <taxon>Striga</taxon>
    </lineage>
</organism>
<feature type="domain" description="Bet v I/Major latex protein" evidence="1">
    <location>
        <begin position="2"/>
        <end position="118"/>
    </location>
</feature>
<dbReference type="SUPFAM" id="SSF55961">
    <property type="entry name" value="Bet v1-like"/>
    <property type="match status" value="1"/>
</dbReference>
<protein>
    <submittedName>
        <fullName evidence="2">MLP-like protein 28</fullName>
    </submittedName>
</protein>
<dbReference type="SMART" id="SM01037">
    <property type="entry name" value="Bet_v_1"/>
    <property type="match status" value="1"/>
</dbReference>
<comment type="caution">
    <text evidence="2">The sequence shown here is derived from an EMBL/GenBank/DDBJ whole genome shotgun (WGS) entry which is preliminary data.</text>
</comment>
<dbReference type="CDD" id="cd07816">
    <property type="entry name" value="Bet_v1-like"/>
    <property type="match status" value="1"/>
</dbReference>
<dbReference type="AlphaFoldDB" id="A0A9N7RKB8"/>
<dbReference type="InterPro" id="IPR023393">
    <property type="entry name" value="START-like_dom_sf"/>
</dbReference>